<keyword evidence="3" id="KW-1185">Reference proteome</keyword>
<evidence type="ECO:0000256" key="1">
    <source>
        <dbReference type="SAM" id="SignalP"/>
    </source>
</evidence>
<evidence type="ECO:0000313" key="3">
    <source>
        <dbReference type="Proteomes" id="UP001162156"/>
    </source>
</evidence>
<keyword evidence="1" id="KW-0732">Signal</keyword>
<feature type="signal peptide" evidence="1">
    <location>
        <begin position="1"/>
        <end position="19"/>
    </location>
</feature>
<dbReference type="EMBL" id="JANEYF010001614">
    <property type="protein sequence ID" value="KAJ8961588.1"/>
    <property type="molecule type" value="Genomic_DNA"/>
</dbReference>
<dbReference type="Proteomes" id="UP001162156">
    <property type="component" value="Unassembled WGS sequence"/>
</dbReference>
<reference evidence="2" key="1">
    <citation type="journal article" date="2023" name="Insect Mol. Biol.">
        <title>Genome sequencing provides insights into the evolution of gene families encoding plant cell wall-degrading enzymes in longhorned beetles.</title>
        <authorList>
            <person name="Shin N.R."/>
            <person name="Okamura Y."/>
            <person name="Kirsch R."/>
            <person name="Pauchet Y."/>
        </authorList>
    </citation>
    <scope>NUCLEOTIDE SEQUENCE</scope>
    <source>
        <strain evidence="2">RBIC_L_NR</strain>
    </source>
</reference>
<gene>
    <name evidence="2" type="ORF">NQ314_005932</name>
</gene>
<sequence length="173" mass="19115">MRFTVATILLSIALGSAQAGFAESSGHDFEGHGLGGGGHDFSGGYDDGGHGFGGGFQPTVEHQYDHIPTKTIEQTKPVHIPVVKKNRSPRASPCWSPRTTMPQPVAVPIYKLVPQEIEKKVPITVEKLVPIYVKKPYKIVIEKHHPVYINKPYPVHVPVYKHVYHHVPSHGKH</sequence>
<comment type="caution">
    <text evidence="2">The sequence shown here is derived from an EMBL/GenBank/DDBJ whole genome shotgun (WGS) entry which is preliminary data.</text>
</comment>
<feature type="chain" id="PRO_5043866212" evidence="1">
    <location>
        <begin position="20"/>
        <end position="173"/>
    </location>
</feature>
<protein>
    <submittedName>
        <fullName evidence="2">Uncharacterized protein</fullName>
    </submittedName>
</protein>
<proteinExistence type="predicted"/>
<accession>A0AAV8ZBS0</accession>
<organism evidence="2 3">
    <name type="scientific">Rhamnusium bicolor</name>
    <dbReference type="NCBI Taxonomy" id="1586634"/>
    <lineage>
        <taxon>Eukaryota</taxon>
        <taxon>Metazoa</taxon>
        <taxon>Ecdysozoa</taxon>
        <taxon>Arthropoda</taxon>
        <taxon>Hexapoda</taxon>
        <taxon>Insecta</taxon>
        <taxon>Pterygota</taxon>
        <taxon>Neoptera</taxon>
        <taxon>Endopterygota</taxon>
        <taxon>Coleoptera</taxon>
        <taxon>Polyphaga</taxon>
        <taxon>Cucujiformia</taxon>
        <taxon>Chrysomeloidea</taxon>
        <taxon>Cerambycidae</taxon>
        <taxon>Lepturinae</taxon>
        <taxon>Rhagiini</taxon>
        <taxon>Rhamnusium</taxon>
    </lineage>
</organism>
<name>A0AAV8ZBS0_9CUCU</name>
<evidence type="ECO:0000313" key="2">
    <source>
        <dbReference type="EMBL" id="KAJ8961588.1"/>
    </source>
</evidence>
<dbReference type="AlphaFoldDB" id="A0AAV8ZBS0"/>